<proteinExistence type="predicted"/>
<gene>
    <name evidence="4" type="ORF">DJ568_07280</name>
</gene>
<keyword evidence="1" id="KW-0378">Hydrolase</keyword>
<dbReference type="Proteomes" id="UP000253209">
    <property type="component" value="Unassembled WGS sequence"/>
</dbReference>
<dbReference type="SUPFAM" id="SSF52266">
    <property type="entry name" value="SGNH hydrolase"/>
    <property type="match status" value="1"/>
</dbReference>
<name>A0A367GQZ8_9SPHI</name>
<dbReference type="Pfam" id="PF03629">
    <property type="entry name" value="SASA"/>
    <property type="match status" value="1"/>
</dbReference>
<dbReference type="EMBL" id="QGDC01000003">
    <property type="protein sequence ID" value="RCH55680.1"/>
    <property type="molecule type" value="Genomic_DNA"/>
</dbReference>
<dbReference type="RefSeq" id="WP_114004595.1">
    <property type="nucleotide sequence ID" value="NZ_QGDC01000003.1"/>
</dbReference>
<dbReference type="PANTHER" id="PTHR22901:SF0">
    <property type="entry name" value="SIALATE O-ACETYLESTERASE"/>
    <property type="match status" value="1"/>
</dbReference>
<evidence type="ECO:0000259" key="3">
    <source>
        <dbReference type="Pfam" id="PF03629"/>
    </source>
</evidence>
<feature type="chain" id="PRO_5016977256" description="Sialate O-acetylesterase domain-containing protein" evidence="2">
    <location>
        <begin position="27"/>
        <end position="502"/>
    </location>
</feature>
<dbReference type="InterPro" id="IPR039329">
    <property type="entry name" value="SIAE"/>
</dbReference>
<dbReference type="AlphaFoldDB" id="A0A367GQZ8"/>
<dbReference type="PANTHER" id="PTHR22901">
    <property type="entry name" value="SIALATE O-ACETYLESTERASE"/>
    <property type="match status" value="1"/>
</dbReference>
<dbReference type="PROSITE" id="PS51257">
    <property type="entry name" value="PROKAR_LIPOPROTEIN"/>
    <property type="match status" value="1"/>
</dbReference>
<dbReference type="InterPro" id="IPR036514">
    <property type="entry name" value="SGNH_hydro_sf"/>
</dbReference>
<dbReference type="OrthoDB" id="9816001at2"/>
<keyword evidence="5" id="KW-1185">Reference proteome</keyword>
<evidence type="ECO:0000313" key="4">
    <source>
        <dbReference type="EMBL" id="RCH55680.1"/>
    </source>
</evidence>
<feature type="signal peptide" evidence="2">
    <location>
        <begin position="1"/>
        <end position="26"/>
    </location>
</feature>
<dbReference type="Gene3D" id="3.40.50.1110">
    <property type="entry name" value="SGNH hydrolase"/>
    <property type="match status" value="1"/>
</dbReference>
<dbReference type="InterPro" id="IPR005181">
    <property type="entry name" value="SASA"/>
</dbReference>
<dbReference type="GO" id="GO:0005975">
    <property type="term" value="P:carbohydrate metabolic process"/>
    <property type="evidence" value="ECO:0007669"/>
    <property type="project" value="TreeGrafter"/>
</dbReference>
<evidence type="ECO:0000256" key="2">
    <source>
        <dbReference type="SAM" id="SignalP"/>
    </source>
</evidence>
<dbReference type="GO" id="GO:0001681">
    <property type="term" value="F:sialate O-acetylesterase activity"/>
    <property type="evidence" value="ECO:0007669"/>
    <property type="project" value="InterPro"/>
</dbReference>
<accession>A0A367GQZ8</accession>
<feature type="domain" description="Sialate O-acetylesterase" evidence="3">
    <location>
        <begin position="133"/>
        <end position="329"/>
    </location>
</feature>
<sequence>MPVLVKLYVKACICNFLFLALFAVQGCSKNTHPKPSPVVVTPEETSFSISNILQSNMVIQRDQPLAIWGSSKPGLIVNISVSWHTQKFNATADAGGKWKAIIPPSTAKSLPQTITVTANEIKPITFNNILIGDVWLCAGQSNMVMPLAPNGGSFAGVTNYESEIAAANYPLIRATTIKENYQWLPADTLSRAAVWNACTPATTAVTSAVAYYFARKIHTEINVPIGIIVAAVGGTKCEQWANKEVFTDATISGMYGDGTGDSQLYNGMINPFTNLSVKGFIWYQGESNWSDSPAGYAKLNAGLIKGWRSKFNNPAAPFYFVQLAPFSKNQHTLPGGGDLTLFDYALFREGQKEILQLVDNTDMAISMDVGSIFLLHPPGKKPIGERLALFALKNDYSKPVNPICPRYKSHVQTGNSITIQFDNANGLTTIGGHPLNQHFYVAGSNRIFINVNAVIKNNAIVLTLPNTIGSVQAIRYAFTNAAVTNLTNNEGLPVEQFRTDNW</sequence>
<keyword evidence="2" id="KW-0732">Signal</keyword>
<evidence type="ECO:0000313" key="5">
    <source>
        <dbReference type="Proteomes" id="UP000253209"/>
    </source>
</evidence>
<organism evidence="4 5">
    <name type="scientific">Mucilaginibacter hurinus</name>
    <dbReference type="NCBI Taxonomy" id="2201324"/>
    <lineage>
        <taxon>Bacteria</taxon>
        <taxon>Pseudomonadati</taxon>
        <taxon>Bacteroidota</taxon>
        <taxon>Sphingobacteriia</taxon>
        <taxon>Sphingobacteriales</taxon>
        <taxon>Sphingobacteriaceae</taxon>
        <taxon>Mucilaginibacter</taxon>
    </lineage>
</organism>
<evidence type="ECO:0000256" key="1">
    <source>
        <dbReference type="ARBA" id="ARBA00022801"/>
    </source>
</evidence>
<comment type="caution">
    <text evidence="4">The sequence shown here is derived from an EMBL/GenBank/DDBJ whole genome shotgun (WGS) entry which is preliminary data.</text>
</comment>
<reference evidence="4 5" key="1">
    <citation type="submission" date="2018-05" db="EMBL/GenBank/DDBJ databases">
        <title>Mucilaginibacter hurinus sp. nov., isolated from briquette warehouse soil.</title>
        <authorList>
            <person name="Choi L."/>
        </authorList>
    </citation>
    <scope>NUCLEOTIDE SEQUENCE [LARGE SCALE GENOMIC DNA]</scope>
    <source>
        <strain evidence="4 5">ZR32</strain>
    </source>
</reference>
<protein>
    <recommendedName>
        <fullName evidence="3">Sialate O-acetylesterase domain-containing protein</fullName>
    </recommendedName>
</protein>